<reference evidence="1 2" key="1">
    <citation type="submission" date="2017-06" db="EMBL/GenBank/DDBJ databases">
        <authorList>
            <person name="Kim H.J."/>
            <person name="Triplett B.A."/>
        </authorList>
    </citation>
    <scope>NUCLEOTIDE SEQUENCE [LARGE SCALE GENOMIC DNA]</scope>
</reference>
<sequence>MNKTRLRVGDFFTLADINNGKIYYTHTSNLTDTTDTDSFEFILFDIEGDITRARYSSCFLTEYNITVPENGIYTYEITINGASRPTAVINVLNAETNSSIQITPLIISSSSDGFNADDIIISASKPTSGAFIVNGVESDVFTQQEINKGNVYFKTYSEPKSEQITLSIVNGKSKSITETLQVNVETKFEFTGDNVIYQQILADVYLNITTNRPNVIFVLKNGITKTPIGVVYKVDDDLIPFTEYNEVGTTNTAVGEGVNKLPQYRNYKNITYWDGGLSYGVSLNSRGELLSNTHIPEIDLGSDQWVLPVTPREYPFVVEAIDTVTGKSIEREYKIITTYTGFGPNGESTTVI</sequence>
<organism evidence="1 2">
    <name type="scientific">Agrobacterium phage Atu_ph07</name>
    <dbReference type="NCBI Taxonomy" id="2024264"/>
    <lineage>
        <taxon>Viruses</taxon>
        <taxon>Duplodnaviria</taxon>
        <taxon>Heunggongvirae</taxon>
        <taxon>Uroviricota</taxon>
        <taxon>Caudoviricetes</taxon>
        <taxon>Polybotosvirus</taxon>
        <taxon>Polybotosvirus Atuph07</taxon>
    </lineage>
</organism>
<evidence type="ECO:0000313" key="1">
    <source>
        <dbReference type="EMBL" id="AUZ94833.1"/>
    </source>
</evidence>
<dbReference type="RefSeq" id="YP_009611686.1">
    <property type="nucleotide sequence ID" value="NC_042013.1"/>
</dbReference>
<accession>A0A2L0UZ75</accession>
<dbReference type="KEGG" id="vg:40088024"/>
<protein>
    <submittedName>
        <fullName evidence="1">Uncharacterized protein</fullName>
    </submittedName>
</protein>
<evidence type="ECO:0000313" key="2">
    <source>
        <dbReference type="Proteomes" id="UP000223025"/>
    </source>
</evidence>
<proteinExistence type="predicted"/>
<dbReference type="EMBL" id="MF403008">
    <property type="protein sequence ID" value="AUZ94833.1"/>
    <property type="molecule type" value="Genomic_DNA"/>
</dbReference>
<name>A0A2L0UZ75_9CAUD</name>
<keyword evidence="2" id="KW-1185">Reference proteome</keyword>
<dbReference type="GeneID" id="40088024"/>
<dbReference type="Proteomes" id="UP000223025">
    <property type="component" value="Segment"/>
</dbReference>
<dbReference type="Pfam" id="PF16184">
    <property type="entry name" value="Cadherin_3"/>
    <property type="match status" value="1"/>
</dbReference>